<dbReference type="PANTHER" id="PTHR30580:SF1">
    <property type="entry name" value="COMF OPERON PROTEIN 1"/>
    <property type="match status" value="1"/>
</dbReference>
<dbReference type="PANTHER" id="PTHR30580">
    <property type="entry name" value="PRIMOSOMAL PROTEIN N"/>
    <property type="match status" value="1"/>
</dbReference>
<evidence type="ECO:0000259" key="4">
    <source>
        <dbReference type="PROSITE" id="PS51192"/>
    </source>
</evidence>
<name>A0ABD4XKL1_WEIPA</name>
<dbReference type="SMART" id="SM00487">
    <property type="entry name" value="DEXDc"/>
    <property type="match status" value="1"/>
</dbReference>
<dbReference type="AlphaFoldDB" id="A0ABD4XKL1"/>
<evidence type="ECO:0000313" key="7">
    <source>
        <dbReference type="Proteomes" id="UP001215461"/>
    </source>
</evidence>
<feature type="domain" description="Helicase ATP-binding" evidence="4">
    <location>
        <begin position="109"/>
        <end position="260"/>
    </location>
</feature>
<dbReference type="PROSITE" id="PS51194">
    <property type="entry name" value="HELICASE_CTER"/>
    <property type="match status" value="1"/>
</dbReference>
<dbReference type="InterPro" id="IPR001650">
    <property type="entry name" value="Helicase_C-like"/>
</dbReference>
<dbReference type="InterPro" id="IPR014001">
    <property type="entry name" value="Helicase_ATP-bd"/>
</dbReference>
<feature type="domain" description="Helicase C-terminal" evidence="5">
    <location>
        <begin position="287"/>
        <end position="431"/>
    </location>
</feature>
<dbReference type="GO" id="GO:0003677">
    <property type="term" value="F:DNA binding"/>
    <property type="evidence" value="ECO:0007669"/>
    <property type="project" value="UniProtKB-KW"/>
</dbReference>
<proteinExistence type="predicted"/>
<keyword evidence="6" id="KW-0378">Hydrolase</keyword>
<reference evidence="6 7" key="1">
    <citation type="submission" date="2020-03" db="EMBL/GenBank/DDBJ databases">
        <title>Comparative genomics of Weissella paramesenteroides.</title>
        <authorList>
            <person name="Kant R."/>
            <person name="Takala T."/>
            <person name="Saris P."/>
        </authorList>
    </citation>
    <scope>NUCLEOTIDE SEQUENCE [LARGE SCALE GENOMIC DNA]</scope>
    <source>
        <strain evidence="6 7">SJ27-4</strain>
    </source>
</reference>
<dbReference type="SMART" id="SM00490">
    <property type="entry name" value="HELICc"/>
    <property type="match status" value="1"/>
</dbReference>
<evidence type="ECO:0000256" key="3">
    <source>
        <dbReference type="ARBA" id="ARBA00023125"/>
    </source>
</evidence>
<sequence>MANNTDESLLYGRLVVYHSVDCSGLTEKADIEPAINNGYCGRCQNKISPKWRLQMGGQYCWHCANMGRLTTNDFLATIKEPNDFITNDNPCTWKGKLTSLQQMVSDDQIKALRDGESHLTYAVTGAGKTEMLFPMLTLAIKQGKRIAIVAPRVDVIIELKIRIEAAFNVPFVVLYGGTEDEYKYTQLILATTHQLMKFKQAFDVIVLDEADAFPYSENQMLIKSVNRSLKETGIIFYLTATLNASLKKMIKRKQLLLSMLPLRFHGQPLPNFSVKRIAKWREKLPKRVINQMINLRDKKIKFLVFVPEVKDVAIVMNQLKSITTKLKILGTYAADETRLEKVQAMRENSIDGLITTTILERGVTFLGIDILILGGDEPVFSTTTLIQIAGRCGRSIDRPTGLVRIYVQERTKQLVDAISEIHYLNSLGKTL</sequence>
<dbReference type="EMBL" id="JAANXN010000010">
    <property type="protein sequence ID" value="MDF8371606.1"/>
    <property type="molecule type" value="Genomic_DNA"/>
</dbReference>
<dbReference type="Proteomes" id="UP001215461">
    <property type="component" value="Unassembled WGS sequence"/>
</dbReference>
<comment type="caution">
    <text evidence="6">The sequence shown here is derived from an EMBL/GenBank/DDBJ whole genome shotgun (WGS) entry which is preliminary data.</text>
</comment>
<protein>
    <submittedName>
        <fullName evidence="6">DEAD/DEAH box helicase</fullName>
    </submittedName>
</protein>
<organism evidence="6 7">
    <name type="scientific">Weissella paramesenteroides</name>
    <name type="common">Leuconostoc paramesenteroides</name>
    <dbReference type="NCBI Taxonomy" id="1249"/>
    <lineage>
        <taxon>Bacteria</taxon>
        <taxon>Bacillati</taxon>
        <taxon>Bacillota</taxon>
        <taxon>Bacilli</taxon>
        <taxon>Lactobacillales</taxon>
        <taxon>Lactobacillaceae</taxon>
        <taxon>Weissella</taxon>
    </lineage>
</organism>
<dbReference type="PROSITE" id="PS51192">
    <property type="entry name" value="HELICASE_ATP_BIND_1"/>
    <property type="match status" value="1"/>
</dbReference>
<dbReference type="Pfam" id="PF00270">
    <property type="entry name" value="DEAD"/>
    <property type="match status" value="1"/>
</dbReference>
<accession>A0ABD4XKL1</accession>
<evidence type="ECO:0000256" key="1">
    <source>
        <dbReference type="ARBA" id="ARBA00022741"/>
    </source>
</evidence>
<dbReference type="InterPro" id="IPR027417">
    <property type="entry name" value="P-loop_NTPase"/>
</dbReference>
<evidence type="ECO:0000259" key="5">
    <source>
        <dbReference type="PROSITE" id="PS51194"/>
    </source>
</evidence>
<keyword evidence="2" id="KW-0067">ATP-binding</keyword>
<dbReference type="RefSeq" id="WP_277362433.1">
    <property type="nucleotide sequence ID" value="NZ_CAXLJE010000008.1"/>
</dbReference>
<dbReference type="Pfam" id="PF00271">
    <property type="entry name" value="Helicase_C"/>
    <property type="match status" value="1"/>
</dbReference>
<dbReference type="GO" id="GO:0004386">
    <property type="term" value="F:helicase activity"/>
    <property type="evidence" value="ECO:0007669"/>
    <property type="project" value="UniProtKB-KW"/>
</dbReference>
<keyword evidence="6" id="KW-0347">Helicase</keyword>
<dbReference type="Gene3D" id="3.40.50.300">
    <property type="entry name" value="P-loop containing nucleotide triphosphate hydrolases"/>
    <property type="match status" value="2"/>
</dbReference>
<evidence type="ECO:0000256" key="2">
    <source>
        <dbReference type="ARBA" id="ARBA00022840"/>
    </source>
</evidence>
<dbReference type="SUPFAM" id="SSF52540">
    <property type="entry name" value="P-loop containing nucleoside triphosphate hydrolases"/>
    <property type="match status" value="1"/>
</dbReference>
<evidence type="ECO:0000313" key="6">
    <source>
        <dbReference type="EMBL" id="MDF8371606.1"/>
    </source>
</evidence>
<keyword evidence="1" id="KW-0547">Nucleotide-binding</keyword>
<keyword evidence="3" id="KW-0238">DNA-binding</keyword>
<gene>
    <name evidence="6" type="ORF">G9403_08140</name>
</gene>
<dbReference type="InterPro" id="IPR011545">
    <property type="entry name" value="DEAD/DEAH_box_helicase_dom"/>
</dbReference>
<dbReference type="GO" id="GO:0005524">
    <property type="term" value="F:ATP binding"/>
    <property type="evidence" value="ECO:0007669"/>
    <property type="project" value="UniProtKB-KW"/>
</dbReference>